<dbReference type="PROSITE" id="PS00061">
    <property type="entry name" value="ADH_SHORT"/>
    <property type="match status" value="1"/>
</dbReference>
<dbReference type="SUPFAM" id="SSF51735">
    <property type="entry name" value="NAD(P)-binding Rossmann-fold domains"/>
    <property type="match status" value="1"/>
</dbReference>
<dbReference type="Gene3D" id="3.40.50.720">
    <property type="entry name" value="NAD(P)-binding Rossmann-like Domain"/>
    <property type="match status" value="1"/>
</dbReference>
<dbReference type="PANTHER" id="PTHR42879">
    <property type="entry name" value="3-OXOACYL-(ACYL-CARRIER-PROTEIN) REDUCTASE"/>
    <property type="match status" value="1"/>
</dbReference>
<dbReference type="Proteomes" id="UP000771797">
    <property type="component" value="Unassembled WGS sequence"/>
</dbReference>
<dbReference type="RefSeq" id="WP_133490144.1">
    <property type="nucleotide sequence ID" value="NZ_AQPF01000008.1"/>
</dbReference>
<dbReference type="InterPro" id="IPR002347">
    <property type="entry name" value="SDR_fam"/>
</dbReference>
<sequence>MTDNNETLVIHPHGKLKKKVALITGSGRGIGRAIALKLASEGARVVVNDLDPDTGDAVAAEIAEAGGDAIAINGSVTEEAFPERFVQGALEAFGGIDIIVNNAGYTWDATIGKMTDDMFQAMLDVHLVAPFRILRAASEPIRIMAKKEASEGHEVFRKVVNISSIAGLYGNAGQASYSSGKASLLGLTRTLCKEWGRYKVNVNAVAFGLIETRLTQAIEEEQKTIEVEGRAIKVGVQPSLLDTMARTIPLGRAGHPQEAADAVYLFCAPESNYISGQMLVCGGGLLM</sequence>
<dbReference type="InterPro" id="IPR036291">
    <property type="entry name" value="NAD(P)-bd_dom_sf"/>
</dbReference>
<protein>
    <submittedName>
        <fullName evidence="4">Short-chain dehydrogenase/reductase SDR</fullName>
    </submittedName>
</protein>
<accession>A0ABQ6YAA8</accession>
<dbReference type="EMBL" id="AQPF01000008">
    <property type="protein sequence ID" value="KAF0806570.1"/>
    <property type="molecule type" value="Genomic_DNA"/>
</dbReference>
<comment type="similarity">
    <text evidence="1 2">Belongs to the short-chain dehydrogenases/reductases (SDR) family.</text>
</comment>
<evidence type="ECO:0000313" key="5">
    <source>
        <dbReference type="Proteomes" id="UP000771797"/>
    </source>
</evidence>
<gene>
    <name evidence="4" type="ORF">A6D6_01568</name>
</gene>
<proteinExistence type="inferred from homology"/>
<evidence type="ECO:0000256" key="2">
    <source>
        <dbReference type="RuleBase" id="RU000363"/>
    </source>
</evidence>
<dbReference type="InterPro" id="IPR020904">
    <property type="entry name" value="Sc_DH/Rdtase_CS"/>
</dbReference>
<dbReference type="PRINTS" id="PR00080">
    <property type="entry name" value="SDRFAMILY"/>
</dbReference>
<dbReference type="SMART" id="SM00822">
    <property type="entry name" value="PKS_KR"/>
    <property type="match status" value="1"/>
</dbReference>
<keyword evidence="5" id="KW-1185">Reference proteome</keyword>
<evidence type="ECO:0000259" key="3">
    <source>
        <dbReference type="SMART" id="SM00822"/>
    </source>
</evidence>
<dbReference type="InterPro" id="IPR050259">
    <property type="entry name" value="SDR"/>
</dbReference>
<feature type="domain" description="Ketoreductase" evidence="3">
    <location>
        <begin position="19"/>
        <end position="198"/>
    </location>
</feature>
<name>A0ABQ6YAA8_9GAMM</name>
<dbReference type="PRINTS" id="PR00081">
    <property type="entry name" value="GDHRDH"/>
</dbReference>
<evidence type="ECO:0000256" key="1">
    <source>
        <dbReference type="ARBA" id="ARBA00006484"/>
    </source>
</evidence>
<dbReference type="InterPro" id="IPR057326">
    <property type="entry name" value="KR_dom"/>
</dbReference>
<dbReference type="Pfam" id="PF00106">
    <property type="entry name" value="adh_short"/>
    <property type="match status" value="1"/>
</dbReference>
<reference evidence="4 5" key="1">
    <citation type="submission" date="2012-09" db="EMBL/GenBank/DDBJ databases">
        <title>Genome Sequence of alkane-degrading Bacterium Alcanivorax sp. 6-D-6.</title>
        <authorList>
            <person name="Lai Q."/>
            <person name="Shao Z."/>
        </authorList>
    </citation>
    <scope>NUCLEOTIDE SEQUENCE [LARGE SCALE GENOMIC DNA]</scope>
    <source>
        <strain evidence="4 5">6-D-6</strain>
    </source>
</reference>
<organism evidence="4 5">
    <name type="scientific">Alcanivorax xiamenensis</name>
    <dbReference type="NCBI Taxonomy" id="1177156"/>
    <lineage>
        <taxon>Bacteria</taxon>
        <taxon>Pseudomonadati</taxon>
        <taxon>Pseudomonadota</taxon>
        <taxon>Gammaproteobacteria</taxon>
        <taxon>Oceanospirillales</taxon>
        <taxon>Alcanivoracaceae</taxon>
        <taxon>Alcanivorax</taxon>
    </lineage>
</organism>
<comment type="caution">
    <text evidence="4">The sequence shown here is derived from an EMBL/GenBank/DDBJ whole genome shotgun (WGS) entry which is preliminary data.</text>
</comment>
<dbReference type="PANTHER" id="PTHR42879:SF2">
    <property type="entry name" value="3-OXOACYL-[ACYL-CARRIER-PROTEIN] REDUCTASE FABG"/>
    <property type="match status" value="1"/>
</dbReference>
<evidence type="ECO:0000313" key="4">
    <source>
        <dbReference type="EMBL" id="KAF0806570.1"/>
    </source>
</evidence>